<gene>
    <name evidence="1" type="ORF">PECAL_6P12550</name>
</gene>
<proteinExistence type="predicted"/>
<dbReference type="PANTHER" id="PTHR44147:SF2">
    <property type="entry name" value="DEHYDROGENASE_REDUCTASE SDR FAMILY MEMBER 1"/>
    <property type="match status" value="1"/>
</dbReference>
<dbReference type="EMBL" id="CAKKNE010000006">
    <property type="protein sequence ID" value="CAH0379627.1"/>
    <property type="molecule type" value="Genomic_DNA"/>
</dbReference>
<organism evidence="1 2">
    <name type="scientific">Pelagomonas calceolata</name>
    <dbReference type="NCBI Taxonomy" id="35677"/>
    <lineage>
        <taxon>Eukaryota</taxon>
        <taxon>Sar</taxon>
        <taxon>Stramenopiles</taxon>
        <taxon>Ochrophyta</taxon>
        <taxon>Pelagophyceae</taxon>
        <taxon>Pelagomonadales</taxon>
        <taxon>Pelagomonadaceae</taxon>
        <taxon>Pelagomonas</taxon>
    </lineage>
</organism>
<dbReference type="OrthoDB" id="1933717at2759"/>
<dbReference type="PANTHER" id="PTHR44147">
    <property type="entry name" value="DEHYDROGENASE/REDUCTASE SDR FAMILY MEMBER 1"/>
    <property type="match status" value="1"/>
</dbReference>
<comment type="caution">
    <text evidence="1">The sequence shown here is derived from an EMBL/GenBank/DDBJ whole genome shotgun (WGS) entry which is preliminary data.</text>
</comment>
<dbReference type="InterPro" id="IPR002347">
    <property type="entry name" value="SDR_fam"/>
</dbReference>
<reference evidence="1" key="1">
    <citation type="submission" date="2021-11" db="EMBL/GenBank/DDBJ databases">
        <authorList>
            <consortium name="Genoscope - CEA"/>
            <person name="William W."/>
        </authorList>
    </citation>
    <scope>NUCLEOTIDE SEQUENCE</scope>
</reference>
<name>A0A8J2T2N6_9STRA</name>
<dbReference type="Pfam" id="PF00106">
    <property type="entry name" value="adh_short"/>
    <property type="match status" value="1"/>
</dbReference>
<dbReference type="Gene3D" id="3.40.50.720">
    <property type="entry name" value="NAD(P)-binding Rossmann-like Domain"/>
    <property type="match status" value="1"/>
</dbReference>
<dbReference type="Proteomes" id="UP000789595">
    <property type="component" value="Unassembled WGS sequence"/>
</dbReference>
<dbReference type="InterPro" id="IPR036291">
    <property type="entry name" value="NAD(P)-bd_dom_sf"/>
</dbReference>
<dbReference type="AlphaFoldDB" id="A0A8J2T2N6"/>
<evidence type="ECO:0000313" key="1">
    <source>
        <dbReference type="EMBL" id="CAH0379627.1"/>
    </source>
</evidence>
<keyword evidence="2" id="KW-1185">Reference proteome</keyword>
<sequence>MSAESTKEATADGHKVTTVVEGTDATAAAPTEPGGKVAIVTGASRGLGRGVAAVLAKEAGFTVYATGRTTADLESLQAECADGAGKVVPCTLDLKDDEAVKAFVEKVGKVDVLVNSAYEGLAAQKAHLGKKFYERPLGEYDDHMSGVRWAYALSQLVAPSMVEAKAGLIVNISSAGGIFYFCGVPYGVMHAALDKLGADVATELKGTGVTCVTVWPGGAVTERTSFPGGETPAFTGRAVAALAAAGAEDLAAKSGKVLLTCELGAEYDFVDATGALPVDGMGVRGMLNEGFKYPLAGGALGDHTQSNNEGMKAVFHGY</sequence>
<protein>
    <submittedName>
        <fullName evidence="1">Uncharacterized protein</fullName>
    </submittedName>
</protein>
<evidence type="ECO:0000313" key="2">
    <source>
        <dbReference type="Proteomes" id="UP000789595"/>
    </source>
</evidence>
<dbReference type="SUPFAM" id="SSF51735">
    <property type="entry name" value="NAD(P)-binding Rossmann-fold domains"/>
    <property type="match status" value="1"/>
</dbReference>
<accession>A0A8J2T2N6</accession>
<dbReference type="PRINTS" id="PR00081">
    <property type="entry name" value="GDHRDH"/>
</dbReference>